<dbReference type="InterPro" id="IPR009061">
    <property type="entry name" value="DNA-bd_dom_put_sf"/>
</dbReference>
<evidence type="ECO:0000259" key="2">
    <source>
        <dbReference type="PROSITE" id="PS50937"/>
    </source>
</evidence>
<protein>
    <submittedName>
        <fullName evidence="3">MerR family transcriptional regulator</fullName>
    </submittedName>
</protein>
<dbReference type="SMART" id="SM00422">
    <property type="entry name" value="HTH_MERR"/>
    <property type="match status" value="1"/>
</dbReference>
<dbReference type="CDD" id="cd00592">
    <property type="entry name" value="HTH_MerR-like"/>
    <property type="match status" value="1"/>
</dbReference>
<comment type="caution">
    <text evidence="3">The sequence shown here is derived from an EMBL/GenBank/DDBJ whole genome shotgun (WGS) entry which is preliminary data.</text>
</comment>
<evidence type="ECO:0000313" key="3">
    <source>
        <dbReference type="EMBL" id="GAA3711033.1"/>
    </source>
</evidence>
<dbReference type="PRINTS" id="PR00040">
    <property type="entry name" value="HTHMERR"/>
</dbReference>
<evidence type="ECO:0000313" key="4">
    <source>
        <dbReference type="Proteomes" id="UP001500051"/>
    </source>
</evidence>
<dbReference type="InterPro" id="IPR047057">
    <property type="entry name" value="MerR_fam"/>
</dbReference>
<proteinExistence type="predicted"/>
<sequence length="254" mass="28076">MLTISQLAGYVGVSVRTVRHYHQLGLLTEPPRDHSGYRRYGADDVIALKRISTLARSGVPLAQIPGLLAAEPAEFGRAIAGIDAELETQIAELRQRRDDLAQLPSAERLCIPDEVAEILALERELGLRETTVEIERNSWILLSAAYPDMLAASLAMKRACLADAEYRALVVAMDAAVDWDPDDPRLVDLARTSMAVLQRLYPVEVARAEAAEWARTDEVTVGLLIEMNEQSSPAWLRLYELVGELTREGGYPDV</sequence>
<dbReference type="Pfam" id="PF13411">
    <property type="entry name" value="MerR_1"/>
    <property type="match status" value="1"/>
</dbReference>
<gene>
    <name evidence="3" type="ORF">GCM10022204_32120</name>
</gene>
<keyword evidence="1" id="KW-0238">DNA-binding</keyword>
<keyword evidence="4" id="KW-1185">Reference proteome</keyword>
<dbReference type="RefSeq" id="WP_344813413.1">
    <property type="nucleotide sequence ID" value="NZ_BAAAYX010000013.1"/>
</dbReference>
<evidence type="ECO:0000256" key="1">
    <source>
        <dbReference type="ARBA" id="ARBA00023125"/>
    </source>
</evidence>
<reference evidence="4" key="1">
    <citation type="journal article" date="2019" name="Int. J. Syst. Evol. Microbiol.">
        <title>The Global Catalogue of Microorganisms (GCM) 10K type strain sequencing project: providing services to taxonomists for standard genome sequencing and annotation.</title>
        <authorList>
            <consortium name="The Broad Institute Genomics Platform"/>
            <consortium name="The Broad Institute Genome Sequencing Center for Infectious Disease"/>
            <person name="Wu L."/>
            <person name="Ma J."/>
        </authorList>
    </citation>
    <scope>NUCLEOTIDE SEQUENCE [LARGE SCALE GENOMIC DNA]</scope>
    <source>
        <strain evidence="4">JCM 16548</strain>
    </source>
</reference>
<dbReference type="PROSITE" id="PS50937">
    <property type="entry name" value="HTH_MERR_2"/>
    <property type="match status" value="1"/>
</dbReference>
<dbReference type="InterPro" id="IPR000551">
    <property type="entry name" value="MerR-type_HTH_dom"/>
</dbReference>
<dbReference type="Gene3D" id="1.10.1660.10">
    <property type="match status" value="1"/>
</dbReference>
<dbReference type="PANTHER" id="PTHR30204:SF93">
    <property type="entry name" value="HTH MERR-TYPE DOMAIN-CONTAINING PROTEIN"/>
    <property type="match status" value="1"/>
</dbReference>
<dbReference type="Proteomes" id="UP001500051">
    <property type="component" value="Unassembled WGS sequence"/>
</dbReference>
<dbReference type="EMBL" id="BAAAYX010000013">
    <property type="protein sequence ID" value="GAA3711033.1"/>
    <property type="molecule type" value="Genomic_DNA"/>
</dbReference>
<dbReference type="SUPFAM" id="SSF46955">
    <property type="entry name" value="Putative DNA-binding domain"/>
    <property type="match status" value="1"/>
</dbReference>
<dbReference type="PANTHER" id="PTHR30204">
    <property type="entry name" value="REDOX-CYCLING DRUG-SENSING TRANSCRIPTIONAL ACTIVATOR SOXR"/>
    <property type="match status" value="1"/>
</dbReference>
<organism evidence="3 4">
    <name type="scientific">Microlunatus aurantiacus</name>
    <dbReference type="NCBI Taxonomy" id="446786"/>
    <lineage>
        <taxon>Bacteria</taxon>
        <taxon>Bacillati</taxon>
        <taxon>Actinomycetota</taxon>
        <taxon>Actinomycetes</taxon>
        <taxon>Propionibacteriales</taxon>
        <taxon>Propionibacteriaceae</taxon>
        <taxon>Microlunatus</taxon>
    </lineage>
</organism>
<accession>A0ABP7E1M6</accession>
<name>A0ABP7E1M6_9ACTN</name>
<feature type="domain" description="HTH merR-type" evidence="2">
    <location>
        <begin position="1"/>
        <end position="70"/>
    </location>
</feature>